<evidence type="ECO:0000313" key="4">
    <source>
        <dbReference type="Proteomes" id="UP000184212"/>
    </source>
</evidence>
<evidence type="ECO:0000256" key="1">
    <source>
        <dbReference type="PROSITE-ProRule" id="PRU00339"/>
    </source>
</evidence>
<organism evidence="3 4">
    <name type="scientific">Chryseolinea serpens</name>
    <dbReference type="NCBI Taxonomy" id="947013"/>
    <lineage>
        <taxon>Bacteria</taxon>
        <taxon>Pseudomonadati</taxon>
        <taxon>Bacteroidota</taxon>
        <taxon>Cytophagia</taxon>
        <taxon>Cytophagales</taxon>
        <taxon>Fulvivirgaceae</taxon>
        <taxon>Chryseolinea</taxon>
    </lineage>
</organism>
<dbReference type="Proteomes" id="UP000184212">
    <property type="component" value="Unassembled WGS sequence"/>
</dbReference>
<gene>
    <name evidence="3" type="ORF">SAMN04488109_3939</name>
</gene>
<evidence type="ECO:0000313" key="3">
    <source>
        <dbReference type="EMBL" id="SHH38010.1"/>
    </source>
</evidence>
<name>A0A1M5SHX7_9BACT</name>
<sequence length="213" mass="24661">MVLKVLTLAPVLVVGICFQVGAQGKDQRKLQDEFVEAYCKCVEEHPAPHALQLMSDSQEQCLRAFFTQHQDDYAHILQKDHGRFDNYKTDAEKRAALEREIVRNAIDDLVEECSAYRKSIVTYKNYLFSQFMREQTEKSLTRKDELESIERVKQTVSSIKEPNKLANAYAMIGVMYEYVDEKEQARKYYEKSIDLYPTTAAKALAALLKTERD</sequence>
<dbReference type="InterPro" id="IPR019734">
    <property type="entry name" value="TPR_rpt"/>
</dbReference>
<dbReference type="Gene3D" id="1.25.40.10">
    <property type="entry name" value="Tetratricopeptide repeat domain"/>
    <property type="match status" value="1"/>
</dbReference>
<feature type="signal peptide" evidence="2">
    <location>
        <begin position="1"/>
        <end position="22"/>
    </location>
</feature>
<feature type="chain" id="PRO_5012997074" evidence="2">
    <location>
        <begin position="23"/>
        <end position="213"/>
    </location>
</feature>
<evidence type="ECO:0000256" key="2">
    <source>
        <dbReference type="SAM" id="SignalP"/>
    </source>
</evidence>
<accession>A0A1M5SHX7</accession>
<dbReference type="InterPro" id="IPR011990">
    <property type="entry name" value="TPR-like_helical_dom_sf"/>
</dbReference>
<dbReference type="EMBL" id="FQWQ01000002">
    <property type="protein sequence ID" value="SHH38010.1"/>
    <property type="molecule type" value="Genomic_DNA"/>
</dbReference>
<dbReference type="PROSITE" id="PS50005">
    <property type="entry name" value="TPR"/>
    <property type="match status" value="1"/>
</dbReference>
<feature type="repeat" description="TPR" evidence="1">
    <location>
        <begin position="166"/>
        <end position="199"/>
    </location>
</feature>
<proteinExistence type="predicted"/>
<dbReference type="SMART" id="SM00028">
    <property type="entry name" value="TPR"/>
    <property type="match status" value="1"/>
</dbReference>
<dbReference type="SUPFAM" id="SSF48452">
    <property type="entry name" value="TPR-like"/>
    <property type="match status" value="1"/>
</dbReference>
<protein>
    <submittedName>
        <fullName evidence="3">Uncharacterized protein</fullName>
    </submittedName>
</protein>
<reference evidence="3 4" key="1">
    <citation type="submission" date="2016-11" db="EMBL/GenBank/DDBJ databases">
        <authorList>
            <person name="Jaros S."/>
            <person name="Januszkiewicz K."/>
            <person name="Wedrychowicz H."/>
        </authorList>
    </citation>
    <scope>NUCLEOTIDE SEQUENCE [LARGE SCALE GENOMIC DNA]</scope>
    <source>
        <strain evidence="3 4">DSM 24574</strain>
    </source>
</reference>
<keyword evidence="1" id="KW-0802">TPR repeat</keyword>
<dbReference type="Pfam" id="PF13181">
    <property type="entry name" value="TPR_8"/>
    <property type="match status" value="1"/>
</dbReference>
<dbReference type="AlphaFoldDB" id="A0A1M5SHX7"/>
<keyword evidence="2" id="KW-0732">Signal</keyword>
<keyword evidence="4" id="KW-1185">Reference proteome</keyword>
<dbReference type="SUPFAM" id="SSF81901">
    <property type="entry name" value="HCP-like"/>
    <property type="match status" value="1"/>
</dbReference>